<evidence type="ECO:0000256" key="5">
    <source>
        <dbReference type="ARBA" id="ARBA00023098"/>
    </source>
</evidence>
<evidence type="ECO:0000313" key="12">
    <source>
        <dbReference type="Proteomes" id="UP000541558"/>
    </source>
</evidence>
<dbReference type="InterPro" id="IPR041723">
    <property type="entry name" value="CCT"/>
</dbReference>
<dbReference type="PANTHER" id="PTHR10739">
    <property type="entry name" value="CYTIDYLYLTRANSFERASE"/>
    <property type="match status" value="1"/>
</dbReference>
<feature type="compositionally biased region" description="Low complexity" evidence="9">
    <location>
        <begin position="484"/>
        <end position="505"/>
    </location>
</feature>
<organism evidence="11 12">
    <name type="scientific">Ephemerocybe angulata</name>
    <dbReference type="NCBI Taxonomy" id="980116"/>
    <lineage>
        <taxon>Eukaryota</taxon>
        <taxon>Fungi</taxon>
        <taxon>Dikarya</taxon>
        <taxon>Basidiomycota</taxon>
        <taxon>Agaricomycotina</taxon>
        <taxon>Agaricomycetes</taxon>
        <taxon>Agaricomycetidae</taxon>
        <taxon>Agaricales</taxon>
        <taxon>Agaricineae</taxon>
        <taxon>Psathyrellaceae</taxon>
        <taxon>Ephemerocybe</taxon>
    </lineage>
</organism>
<feature type="compositionally biased region" description="Low complexity" evidence="9">
    <location>
        <begin position="92"/>
        <end position="104"/>
    </location>
</feature>
<dbReference type="Proteomes" id="UP000541558">
    <property type="component" value="Unassembled WGS sequence"/>
</dbReference>
<reference evidence="11 12" key="1">
    <citation type="journal article" date="2020" name="ISME J.">
        <title>Uncovering the hidden diversity of litter-decomposition mechanisms in mushroom-forming fungi.</title>
        <authorList>
            <person name="Floudas D."/>
            <person name="Bentzer J."/>
            <person name="Ahren D."/>
            <person name="Johansson T."/>
            <person name="Persson P."/>
            <person name="Tunlid A."/>
        </authorList>
    </citation>
    <scope>NUCLEOTIDE SEQUENCE [LARGE SCALE GENOMIC DNA]</scope>
    <source>
        <strain evidence="11 12">CBS 175.51</strain>
    </source>
</reference>
<dbReference type="NCBIfam" id="TIGR00125">
    <property type="entry name" value="cyt_tran_rel"/>
    <property type="match status" value="1"/>
</dbReference>
<feature type="region of interest" description="Disordered" evidence="9">
    <location>
        <begin position="484"/>
        <end position="533"/>
    </location>
</feature>
<comment type="similarity">
    <text evidence="1">Belongs to the cytidylyltransferase family.</text>
</comment>
<dbReference type="SUPFAM" id="SSF52374">
    <property type="entry name" value="Nucleotidylyl transferase"/>
    <property type="match status" value="1"/>
</dbReference>
<feature type="compositionally biased region" description="Polar residues" evidence="9">
    <location>
        <begin position="136"/>
        <end position="147"/>
    </location>
</feature>
<feature type="compositionally biased region" description="Polar residues" evidence="9">
    <location>
        <begin position="30"/>
        <end position="39"/>
    </location>
</feature>
<evidence type="ECO:0000256" key="7">
    <source>
        <dbReference type="ARBA" id="ARBA00023264"/>
    </source>
</evidence>
<evidence type="ECO:0000256" key="2">
    <source>
        <dbReference type="ARBA" id="ARBA00022516"/>
    </source>
</evidence>
<dbReference type="InterPro" id="IPR014729">
    <property type="entry name" value="Rossmann-like_a/b/a_fold"/>
</dbReference>
<feature type="compositionally biased region" description="Basic residues" evidence="9">
    <location>
        <begin position="40"/>
        <end position="52"/>
    </location>
</feature>
<evidence type="ECO:0000256" key="6">
    <source>
        <dbReference type="ARBA" id="ARBA00023209"/>
    </source>
</evidence>
<feature type="domain" description="Cytidyltransferase-like" evidence="10">
    <location>
        <begin position="312"/>
        <end position="440"/>
    </location>
</feature>
<evidence type="ECO:0000256" key="3">
    <source>
        <dbReference type="ARBA" id="ARBA00022679"/>
    </source>
</evidence>
<feature type="compositionally biased region" description="Basic and acidic residues" evidence="9">
    <location>
        <begin position="515"/>
        <end position="533"/>
    </location>
</feature>
<evidence type="ECO:0000256" key="4">
    <source>
        <dbReference type="ARBA" id="ARBA00022695"/>
    </source>
</evidence>
<keyword evidence="7" id="KW-1208">Phospholipid metabolism</keyword>
<sequence length="533" mass="57759">MEQAAVERAISGRSARLRGDVKRGYVRSPLSANMSSSRPLHSKRSFGKHHTMHSSLDSPAYDASEEDNDPLTDDSVSAPIARQHPSAPPPSTSAGKSGKPSGGAVNRHTHSHLAHSHVVQSDSDGVDSPTYDGDVESTTTRAATATPDQLYRPPLPASGLYQTTTSSTSTMSIPTKSPSGAMFGINTEQTTPNREVEVEPPSSLSPSPVYTPLSPPSPTFSSTSATHPTEPRVAAISASSFNPAALTPEDIQAFVRKAIEDGPDGEVELLESTGNIVIKAGDDAVHEVKSKTTRKRGYRINPPPKDRPVRIYADGVYDLFHFGHALQLRQAKLAFPDVHLLVGVSSDEQVSQHKARTVMNHAERLEAVRHCRWVDEVVEDAPWVVDAAFIEKHQIDYIAHDEEAYQSAGYGDVYQFAKDSGKFLPTRRTPGVSTSELIERLVYGYRNRVFDPKLSKMGRDDLKAEGSDYDDVSRINSGINSRINSRIGSRAGSRRGSIGAHSHSGLMPGGLSEFPPKEDSPKEEKNEEVSLAA</sequence>
<dbReference type="Pfam" id="PF01467">
    <property type="entry name" value="CTP_transf_like"/>
    <property type="match status" value="1"/>
</dbReference>
<feature type="region of interest" description="Disordered" evidence="9">
    <location>
        <begin position="1"/>
        <end position="228"/>
    </location>
</feature>
<evidence type="ECO:0000313" key="11">
    <source>
        <dbReference type="EMBL" id="KAF5326533.1"/>
    </source>
</evidence>
<evidence type="ECO:0000256" key="8">
    <source>
        <dbReference type="ARBA" id="ARBA00026101"/>
    </source>
</evidence>
<dbReference type="OrthoDB" id="17102at2759"/>
<dbReference type="CDD" id="cd02174">
    <property type="entry name" value="CCT"/>
    <property type="match status" value="1"/>
</dbReference>
<gene>
    <name evidence="11" type="ORF">D9611_000988</name>
</gene>
<dbReference type="GO" id="GO:0005635">
    <property type="term" value="C:nuclear envelope"/>
    <property type="evidence" value="ECO:0007669"/>
    <property type="project" value="TreeGrafter"/>
</dbReference>
<name>A0A8H5F7Y7_9AGAR</name>
<keyword evidence="6" id="KW-0594">Phospholipid biosynthesis</keyword>
<evidence type="ECO:0000259" key="10">
    <source>
        <dbReference type="Pfam" id="PF01467"/>
    </source>
</evidence>
<keyword evidence="3" id="KW-0808">Transferase</keyword>
<dbReference type="EMBL" id="JAACJK010000163">
    <property type="protein sequence ID" value="KAF5326533.1"/>
    <property type="molecule type" value="Genomic_DNA"/>
</dbReference>
<keyword evidence="2" id="KW-0444">Lipid biosynthesis</keyword>
<dbReference type="EC" id="2.7.7.15" evidence="8"/>
<dbReference type="GO" id="GO:0031210">
    <property type="term" value="F:phosphatidylcholine binding"/>
    <property type="evidence" value="ECO:0007669"/>
    <property type="project" value="TreeGrafter"/>
</dbReference>
<feature type="compositionally biased region" description="Low complexity" evidence="9">
    <location>
        <begin position="199"/>
        <end position="212"/>
    </location>
</feature>
<dbReference type="PANTHER" id="PTHR10739:SF13">
    <property type="entry name" value="CHOLINE-PHOSPHATE CYTIDYLYLTRANSFERASE"/>
    <property type="match status" value="1"/>
</dbReference>
<feature type="compositionally biased region" description="Low complexity" evidence="9">
    <location>
        <begin position="163"/>
        <end position="179"/>
    </location>
</feature>
<protein>
    <recommendedName>
        <fullName evidence="8">choline-phosphate cytidylyltransferase</fullName>
        <ecNumber evidence="8">2.7.7.15</ecNumber>
    </recommendedName>
</protein>
<dbReference type="Gene3D" id="3.40.50.620">
    <property type="entry name" value="HUPs"/>
    <property type="match status" value="1"/>
</dbReference>
<keyword evidence="4" id="KW-0548">Nucleotidyltransferase</keyword>
<comment type="caution">
    <text evidence="11">The sequence shown here is derived from an EMBL/GenBank/DDBJ whole genome shotgun (WGS) entry which is preliminary data.</text>
</comment>
<evidence type="ECO:0000256" key="9">
    <source>
        <dbReference type="SAM" id="MobiDB-lite"/>
    </source>
</evidence>
<accession>A0A8H5F7Y7</accession>
<feature type="compositionally biased region" description="Low complexity" evidence="9">
    <location>
        <begin position="219"/>
        <end position="228"/>
    </location>
</feature>
<proteinExistence type="inferred from homology"/>
<evidence type="ECO:0000256" key="1">
    <source>
        <dbReference type="ARBA" id="ARBA00010101"/>
    </source>
</evidence>
<dbReference type="InterPro" id="IPR045049">
    <property type="entry name" value="Pcy1-like"/>
</dbReference>
<dbReference type="AlphaFoldDB" id="A0A8H5F7Y7"/>
<dbReference type="GO" id="GO:0004105">
    <property type="term" value="F:choline-phosphate cytidylyltransferase activity"/>
    <property type="evidence" value="ECO:0007669"/>
    <property type="project" value="UniProtKB-EC"/>
</dbReference>
<feature type="compositionally biased region" description="Acidic residues" evidence="9">
    <location>
        <begin position="63"/>
        <end position="72"/>
    </location>
</feature>
<dbReference type="InterPro" id="IPR004821">
    <property type="entry name" value="Cyt_trans-like"/>
</dbReference>
<keyword evidence="5" id="KW-0443">Lipid metabolism</keyword>
<keyword evidence="12" id="KW-1185">Reference proteome</keyword>